<evidence type="ECO:0000313" key="6">
    <source>
        <dbReference type="Proteomes" id="UP000001930"/>
    </source>
</evidence>
<dbReference type="KEGG" id="bte:BTH_I0533"/>
<dbReference type="Gene3D" id="1.10.10.10">
    <property type="entry name" value="Winged helix-like DNA-binding domain superfamily/Winged helix DNA-binding domain"/>
    <property type="match status" value="1"/>
</dbReference>
<dbReference type="HOGENOM" id="CLU_077340_0_0_4"/>
<evidence type="ECO:0000256" key="1">
    <source>
        <dbReference type="ARBA" id="ARBA00023015"/>
    </source>
</evidence>
<keyword evidence="1" id="KW-0805">Transcription regulation</keyword>
<dbReference type="InterPro" id="IPR036388">
    <property type="entry name" value="WH-like_DNA-bd_sf"/>
</dbReference>
<dbReference type="SUPFAM" id="SSF51206">
    <property type="entry name" value="cAMP-binding domain-like"/>
    <property type="match status" value="1"/>
</dbReference>
<dbReference type="GO" id="GO:0003677">
    <property type="term" value="F:DNA binding"/>
    <property type="evidence" value="ECO:0007669"/>
    <property type="project" value="UniProtKB-KW"/>
</dbReference>
<evidence type="ECO:0000256" key="3">
    <source>
        <dbReference type="ARBA" id="ARBA00023163"/>
    </source>
</evidence>
<dbReference type="SUPFAM" id="SSF46785">
    <property type="entry name" value="Winged helix' DNA-binding domain"/>
    <property type="match status" value="1"/>
</dbReference>
<name>Q2T159_BURTA</name>
<accession>Q2T159</accession>
<organism evidence="5 6">
    <name type="scientific">Burkholderia thailandensis (strain ATCC 700388 / DSM 13276 / CCUG 48851 / CIP 106301 / E264)</name>
    <dbReference type="NCBI Taxonomy" id="271848"/>
    <lineage>
        <taxon>Bacteria</taxon>
        <taxon>Pseudomonadati</taxon>
        <taxon>Pseudomonadota</taxon>
        <taxon>Betaproteobacteria</taxon>
        <taxon>Burkholderiales</taxon>
        <taxon>Burkholderiaceae</taxon>
        <taxon>Burkholderia</taxon>
        <taxon>pseudomallei group</taxon>
    </lineage>
</organism>
<reference evidence="5 6" key="1">
    <citation type="journal article" date="2005" name="BMC Genomics">
        <title>Bacterial genome adaptation to niches: divergence of the potential virulence genes in three Burkholderia species of different survival strategies.</title>
        <authorList>
            <person name="Kim H.S."/>
            <person name="Schell M.A."/>
            <person name="Yu Y."/>
            <person name="Ulrich R.L."/>
            <person name="Sarria S.H."/>
            <person name="Nierman W.C."/>
            <person name="DeShazer D."/>
        </authorList>
    </citation>
    <scope>NUCLEOTIDE SEQUENCE [LARGE SCALE GENOMIC DNA]</scope>
    <source>
        <strain evidence="6">ATCC 700388 / DSM 13276 / CCUG 48851 / CIP 106301 / E264</strain>
    </source>
</reference>
<dbReference type="InterPro" id="IPR000595">
    <property type="entry name" value="cNMP-bd_dom"/>
</dbReference>
<dbReference type="InterPro" id="IPR014710">
    <property type="entry name" value="RmlC-like_jellyroll"/>
</dbReference>
<proteinExistence type="predicted"/>
<gene>
    <name evidence="5" type="ordered locus">BTH_I0533</name>
</gene>
<keyword evidence="3" id="KW-0804">Transcription</keyword>
<evidence type="ECO:0000256" key="2">
    <source>
        <dbReference type="ARBA" id="ARBA00023125"/>
    </source>
</evidence>
<dbReference type="Proteomes" id="UP000001930">
    <property type="component" value="Chromosome I"/>
</dbReference>
<protein>
    <submittedName>
        <fullName evidence="5">Cyclic nucleotide-binding domain protein</fullName>
    </submittedName>
</protein>
<evidence type="ECO:0000313" key="5">
    <source>
        <dbReference type="EMBL" id="ABC38540.1"/>
    </source>
</evidence>
<dbReference type="CDD" id="cd00038">
    <property type="entry name" value="CAP_ED"/>
    <property type="match status" value="1"/>
</dbReference>
<dbReference type="AlphaFoldDB" id="Q2T159"/>
<dbReference type="InterPro" id="IPR036390">
    <property type="entry name" value="WH_DNA-bd_sf"/>
</dbReference>
<evidence type="ECO:0000259" key="4">
    <source>
        <dbReference type="Pfam" id="PF13545"/>
    </source>
</evidence>
<dbReference type="GO" id="GO:0006355">
    <property type="term" value="P:regulation of DNA-templated transcription"/>
    <property type="evidence" value="ECO:0007669"/>
    <property type="project" value="InterPro"/>
</dbReference>
<sequence>MRRRCSGSPIREGQAVTYREYKEPATRAGGIIELPHRTDANRFLASLGIAERATLASHLQLVHVKSGQVLCEPGMPLEHVYLPVTTVISIQYASSDGMTLEIAEIGNEGIVSPQLVGTDGATPCRVITCRDGFSYRLSARVLSNLLEESAQMRQAIFRCTHLLMAQAKQISFCSRHHVLKNQLCRWFLLAYDRSRSVEIQVTHSMLAQMLGVRRETVTDAAGDIQKMGLIRQYRSSIILVDLPGLDAQSCGCHTIIREEMKKILSAPTSASGALTELRS</sequence>
<dbReference type="Pfam" id="PF13545">
    <property type="entry name" value="HTH_Crp_2"/>
    <property type="match status" value="1"/>
</dbReference>
<dbReference type="Gene3D" id="2.60.120.10">
    <property type="entry name" value="Jelly Rolls"/>
    <property type="match status" value="1"/>
</dbReference>
<dbReference type="EMBL" id="CP000086">
    <property type="protein sequence ID" value="ABC38540.1"/>
    <property type="molecule type" value="Genomic_DNA"/>
</dbReference>
<keyword evidence="2" id="KW-0238">DNA-binding</keyword>
<feature type="domain" description="HTH crp-type" evidence="4">
    <location>
        <begin position="183"/>
        <end position="246"/>
    </location>
</feature>
<keyword evidence="6" id="KW-1185">Reference proteome</keyword>
<dbReference type="InterPro" id="IPR012318">
    <property type="entry name" value="HTH_CRP"/>
</dbReference>
<dbReference type="InterPro" id="IPR018490">
    <property type="entry name" value="cNMP-bd_dom_sf"/>
</dbReference>